<name>A0A1I4VE80_9HYPH</name>
<evidence type="ECO:0000313" key="2">
    <source>
        <dbReference type="EMBL" id="PKR90038.1"/>
    </source>
</evidence>
<dbReference type="AlphaFoldDB" id="A0A1I4VE80"/>
<dbReference type="RefSeq" id="WP_101287134.1">
    <property type="nucleotide sequence ID" value="NZ_FOUQ01000011.1"/>
</dbReference>
<reference evidence="2 3" key="1">
    <citation type="submission" date="2017-12" db="EMBL/GenBank/DDBJ databases">
        <title>Anaerobic carbon monoxide metabolism by Pleomorphomonas carboxyditropha sp. nov., a new mesophilic hydrogenogenic carboxidotroph.</title>
        <authorList>
            <person name="Esquivel-Elizondo S."/>
            <person name="Krajmalnik-Brown R."/>
        </authorList>
    </citation>
    <scope>NUCLEOTIDE SEQUENCE [LARGE SCALE GENOMIC DNA]</scope>
    <source>
        <strain evidence="2 3">R5-392</strain>
    </source>
</reference>
<dbReference type="InterPro" id="IPR008407">
    <property type="entry name" value="Brnchd-chn_aa_trnsp_AzlD"/>
</dbReference>
<keyword evidence="3" id="KW-1185">Reference proteome</keyword>
<proteinExistence type="predicted"/>
<dbReference type="Proteomes" id="UP000233491">
    <property type="component" value="Unassembled WGS sequence"/>
</dbReference>
<keyword evidence="1" id="KW-0472">Membrane</keyword>
<keyword evidence="1" id="KW-0812">Transmembrane</keyword>
<dbReference type="EMBL" id="PJNW01000002">
    <property type="protein sequence ID" value="PKR90038.1"/>
    <property type="molecule type" value="Genomic_DNA"/>
</dbReference>
<feature type="transmembrane region" description="Helical" evidence="1">
    <location>
        <begin position="65"/>
        <end position="94"/>
    </location>
</feature>
<accession>A0A1I4VE80</accession>
<evidence type="ECO:0000256" key="1">
    <source>
        <dbReference type="SAM" id="Phobius"/>
    </source>
</evidence>
<feature type="transmembrane region" description="Helical" evidence="1">
    <location>
        <begin position="6"/>
        <end position="28"/>
    </location>
</feature>
<comment type="caution">
    <text evidence="2">The sequence shown here is derived from an EMBL/GenBank/DDBJ whole genome shotgun (WGS) entry which is preliminary data.</text>
</comment>
<keyword evidence="1" id="KW-1133">Transmembrane helix</keyword>
<dbReference type="OrthoDB" id="3078300at2"/>
<organism evidence="2 3">
    <name type="scientific">Pleomorphomonas diazotrophica</name>
    <dbReference type="NCBI Taxonomy" id="1166257"/>
    <lineage>
        <taxon>Bacteria</taxon>
        <taxon>Pseudomonadati</taxon>
        <taxon>Pseudomonadota</taxon>
        <taxon>Alphaproteobacteria</taxon>
        <taxon>Hyphomicrobiales</taxon>
        <taxon>Pleomorphomonadaceae</taxon>
        <taxon>Pleomorphomonas</taxon>
    </lineage>
</organism>
<evidence type="ECO:0000313" key="3">
    <source>
        <dbReference type="Proteomes" id="UP000233491"/>
    </source>
</evidence>
<dbReference type="Pfam" id="PF05437">
    <property type="entry name" value="AzlD"/>
    <property type="match status" value="1"/>
</dbReference>
<evidence type="ECO:0008006" key="4">
    <source>
        <dbReference type="Google" id="ProtNLM"/>
    </source>
</evidence>
<sequence length="99" mass="10153">MTIDPVNFAAILAMGVLTYFTRILGFLIADRLPKSGPVRVALDALPPAVLVAVVAPIVMSGPIEAVAGLVVLVLALRLPLIATVVAGVAVAALLRLAFI</sequence>
<protein>
    <recommendedName>
        <fullName evidence="4">AzlD family protein</fullName>
    </recommendedName>
</protein>
<gene>
    <name evidence="2" type="ORF">CXZ10_01205</name>
</gene>